<dbReference type="AlphaFoldDB" id="A0A220U6U0"/>
<organism evidence="1 2">
    <name type="scientific">Virgibacillus phasianinus</name>
    <dbReference type="NCBI Taxonomy" id="2017483"/>
    <lineage>
        <taxon>Bacteria</taxon>
        <taxon>Bacillati</taxon>
        <taxon>Bacillota</taxon>
        <taxon>Bacilli</taxon>
        <taxon>Bacillales</taxon>
        <taxon>Bacillaceae</taxon>
        <taxon>Virgibacillus</taxon>
    </lineage>
</organism>
<dbReference type="Proteomes" id="UP000198312">
    <property type="component" value="Chromosome"/>
</dbReference>
<sequence>MRGSRVVTYDKGFRTHANFEIIYDLEGKGYTHFQ</sequence>
<dbReference type="SUPFAM" id="SSF49785">
    <property type="entry name" value="Galactose-binding domain-like"/>
    <property type="match status" value="1"/>
</dbReference>
<accession>A0A220U6U0</accession>
<dbReference type="InterPro" id="IPR008979">
    <property type="entry name" value="Galactose-bd-like_sf"/>
</dbReference>
<evidence type="ECO:0000313" key="2">
    <source>
        <dbReference type="Proteomes" id="UP000198312"/>
    </source>
</evidence>
<dbReference type="InterPro" id="IPR038637">
    <property type="entry name" value="NPCBM_sf"/>
</dbReference>
<reference evidence="1 2" key="1">
    <citation type="submission" date="2017-07" db="EMBL/GenBank/DDBJ databases">
        <title>Virgibacillus sp. LM2416.</title>
        <authorList>
            <person name="Tak E.J."/>
            <person name="Bae J.-W."/>
        </authorList>
    </citation>
    <scope>NUCLEOTIDE SEQUENCE [LARGE SCALE GENOMIC DNA]</scope>
    <source>
        <strain evidence="1 2">LM2416</strain>
    </source>
</reference>
<dbReference type="KEGG" id="vil:CFK37_17730"/>
<protein>
    <submittedName>
        <fullName evidence="1">Uncharacterized protein</fullName>
    </submittedName>
</protein>
<keyword evidence="2" id="KW-1185">Reference proteome</keyword>
<dbReference type="RefSeq" id="WP_089063127.1">
    <property type="nucleotide sequence ID" value="NZ_CP022315.1"/>
</dbReference>
<gene>
    <name evidence="1" type="ORF">CFK37_17730</name>
</gene>
<evidence type="ECO:0000313" key="1">
    <source>
        <dbReference type="EMBL" id="ASK63868.1"/>
    </source>
</evidence>
<dbReference type="Gene3D" id="2.60.120.1060">
    <property type="entry name" value="NPCBM/NEW2 domain"/>
    <property type="match status" value="1"/>
</dbReference>
<proteinExistence type="predicted"/>
<name>A0A220U6U0_9BACI</name>
<dbReference type="EMBL" id="CP022315">
    <property type="protein sequence ID" value="ASK63868.1"/>
    <property type="molecule type" value="Genomic_DNA"/>
</dbReference>